<dbReference type="PROSITE" id="PS50109">
    <property type="entry name" value="HIS_KIN"/>
    <property type="match status" value="1"/>
</dbReference>
<dbReference type="InterPro" id="IPR036097">
    <property type="entry name" value="HisK_dim/P_sf"/>
</dbReference>
<dbReference type="SMART" id="SM00388">
    <property type="entry name" value="HisKA"/>
    <property type="match status" value="1"/>
</dbReference>
<dbReference type="Pfam" id="PF12833">
    <property type="entry name" value="HTH_18"/>
    <property type="match status" value="1"/>
</dbReference>
<dbReference type="Gene3D" id="3.40.50.2300">
    <property type="match status" value="1"/>
</dbReference>
<evidence type="ECO:0000256" key="2">
    <source>
        <dbReference type="ARBA" id="ARBA00012438"/>
    </source>
</evidence>
<dbReference type="InterPro" id="IPR009057">
    <property type="entry name" value="Homeodomain-like_sf"/>
</dbReference>
<evidence type="ECO:0000256" key="3">
    <source>
        <dbReference type="ARBA" id="ARBA00022553"/>
    </source>
</evidence>
<keyword evidence="3 7" id="KW-0597">Phosphoprotein</keyword>
<dbReference type="InterPro" id="IPR004358">
    <property type="entry name" value="Sig_transdc_His_kin-like_C"/>
</dbReference>
<dbReference type="PRINTS" id="PR00344">
    <property type="entry name" value="BCTRLSENSOR"/>
</dbReference>
<keyword evidence="11" id="KW-0418">Kinase</keyword>
<dbReference type="InterPro" id="IPR011110">
    <property type="entry name" value="Reg_prop"/>
</dbReference>
<dbReference type="Gene3D" id="3.30.565.10">
    <property type="entry name" value="Histidine kinase-like ATPase, C-terminal domain"/>
    <property type="match status" value="1"/>
</dbReference>
<dbReference type="SUPFAM" id="SSF46689">
    <property type="entry name" value="Homeodomain-like"/>
    <property type="match status" value="1"/>
</dbReference>
<feature type="domain" description="Response regulatory" evidence="10">
    <location>
        <begin position="1187"/>
        <end position="1302"/>
    </location>
</feature>
<accession>A0ABW9RWU4</accession>
<comment type="catalytic activity">
    <reaction evidence="1">
        <text>ATP + protein L-histidine = ADP + protein N-phospho-L-histidine.</text>
        <dbReference type="EC" id="2.7.13.3"/>
    </reaction>
</comment>
<evidence type="ECO:0000259" key="9">
    <source>
        <dbReference type="PROSITE" id="PS50109"/>
    </source>
</evidence>
<dbReference type="SUPFAM" id="SSF47384">
    <property type="entry name" value="Homodimeric domain of signal transducing histidine kinase"/>
    <property type="match status" value="1"/>
</dbReference>
<dbReference type="InterPro" id="IPR036890">
    <property type="entry name" value="HATPase_C_sf"/>
</dbReference>
<dbReference type="SMART" id="SM00387">
    <property type="entry name" value="HATPase_c"/>
    <property type="match status" value="1"/>
</dbReference>
<dbReference type="RefSeq" id="WP_155174486.1">
    <property type="nucleotide sequence ID" value="NZ_BAAAFL010000002.1"/>
</dbReference>
<dbReference type="EMBL" id="SMLW01000630">
    <property type="protein sequence ID" value="MTI27485.1"/>
    <property type="molecule type" value="Genomic_DNA"/>
</dbReference>
<evidence type="ECO:0000313" key="11">
    <source>
        <dbReference type="EMBL" id="MTI27485.1"/>
    </source>
</evidence>
<name>A0ABW9RWU4_9BACT</name>
<dbReference type="InterPro" id="IPR003661">
    <property type="entry name" value="HisK_dim/P_dom"/>
</dbReference>
<dbReference type="PANTHER" id="PTHR43547:SF2">
    <property type="entry name" value="HYBRID SIGNAL TRANSDUCTION HISTIDINE KINASE C"/>
    <property type="match status" value="1"/>
</dbReference>
<dbReference type="InterPro" id="IPR005467">
    <property type="entry name" value="His_kinase_dom"/>
</dbReference>
<dbReference type="SMART" id="SM00342">
    <property type="entry name" value="HTH_ARAC"/>
    <property type="match status" value="1"/>
</dbReference>
<dbReference type="Pfam" id="PF00512">
    <property type="entry name" value="HisKA"/>
    <property type="match status" value="1"/>
</dbReference>
<evidence type="ECO:0000256" key="7">
    <source>
        <dbReference type="PROSITE-ProRule" id="PRU00169"/>
    </source>
</evidence>
<dbReference type="InterPro" id="IPR001789">
    <property type="entry name" value="Sig_transdc_resp-reg_receiver"/>
</dbReference>
<dbReference type="CDD" id="cd00082">
    <property type="entry name" value="HisKA"/>
    <property type="match status" value="1"/>
</dbReference>
<dbReference type="InterPro" id="IPR018060">
    <property type="entry name" value="HTH_AraC"/>
</dbReference>
<feature type="domain" description="Histidine kinase" evidence="9">
    <location>
        <begin position="911"/>
        <end position="1143"/>
    </location>
</feature>
<keyword evidence="11" id="KW-0808">Transferase</keyword>
<dbReference type="InterPro" id="IPR011123">
    <property type="entry name" value="Y_Y_Y"/>
</dbReference>
<dbReference type="Gene3D" id="2.130.10.10">
    <property type="entry name" value="YVTN repeat-like/Quinoprotein amine dehydrogenase"/>
    <property type="match status" value="3"/>
</dbReference>
<dbReference type="Gene3D" id="1.10.10.60">
    <property type="entry name" value="Homeodomain-like"/>
    <property type="match status" value="1"/>
</dbReference>
<protein>
    <recommendedName>
        <fullName evidence="2">histidine kinase</fullName>
        <ecNumber evidence="2">2.7.13.3</ecNumber>
    </recommendedName>
</protein>
<dbReference type="SMART" id="SM00448">
    <property type="entry name" value="REC"/>
    <property type="match status" value="1"/>
</dbReference>
<dbReference type="InterPro" id="IPR018062">
    <property type="entry name" value="HTH_AraC-typ_CS"/>
</dbReference>
<dbReference type="Pfam" id="PF00072">
    <property type="entry name" value="Response_reg"/>
    <property type="match status" value="1"/>
</dbReference>
<evidence type="ECO:0000259" key="8">
    <source>
        <dbReference type="PROSITE" id="PS01124"/>
    </source>
</evidence>
<evidence type="ECO:0000256" key="6">
    <source>
        <dbReference type="ARBA" id="ARBA00023163"/>
    </source>
</evidence>
<dbReference type="SUPFAM" id="SSF55874">
    <property type="entry name" value="ATPase domain of HSP90 chaperone/DNA topoisomerase II/histidine kinase"/>
    <property type="match status" value="1"/>
</dbReference>
<dbReference type="InterPro" id="IPR015943">
    <property type="entry name" value="WD40/YVTN_repeat-like_dom_sf"/>
</dbReference>
<dbReference type="GO" id="GO:0016301">
    <property type="term" value="F:kinase activity"/>
    <property type="evidence" value="ECO:0007669"/>
    <property type="project" value="UniProtKB-KW"/>
</dbReference>
<dbReference type="InterPro" id="IPR011006">
    <property type="entry name" value="CheY-like_superfamily"/>
</dbReference>
<dbReference type="PROSITE" id="PS01124">
    <property type="entry name" value="HTH_ARAC_FAMILY_2"/>
    <property type="match status" value="1"/>
</dbReference>
<keyword evidence="5" id="KW-0238">DNA-binding</keyword>
<dbReference type="PROSITE" id="PS00041">
    <property type="entry name" value="HTH_ARAC_FAMILY_1"/>
    <property type="match status" value="1"/>
</dbReference>
<dbReference type="EC" id="2.7.13.3" evidence="2"/>
<evidence type="ECO:0000259" key="10">
    <source>
        <dbReference type="PROSITE" id="PS50110"/>
    </source>
</evidence>
<dbReference type="CDD" id="cd17574">
    <property type="entry name" value="REC_OmpR"/>
    <property type="match status" value="1"/>
</dbReference>
<dbReference type="Gene3D" id="1.10.287.130">
    <property type="match status" value="1"/>
</dbReference>
<dbReference type="Pfam" id="PF02518">
    <property type="entry name" value="HATPase_c"/>
    <property type="match status" value="1"/>
</dbReference>
<evidence type="ECO:0000256" key="5">
    <source>
        <dbReference type="ARBA" id="ARBA00023125"/>
    </source>
</evidence>
<proteinExistence type="predicted"/>
<keyword evidence="12" id="KW-1185">Reference proteome</keyword>
<dbReference type="SUPFAM" id="SSF63829">
    <property type="entry name" value="Calcium-dependent phosphotriesterase"/>
    <property type="match status" value="3"/>
</dbReference>
<dbReference type="Pfam" id="PF07494">
    <property type="entry name" value="Reg_prop"/>
    <property type="match status" value="9"/>
</dbReference>
<organism evidence="11 12">
    <name type="scientific">Fulvivirga kasyanovii</name>
    <dbReference type="NCBI Taxonomy" id="396812"/>
    <lineage>
        <taxon>Bacteria</taxon>
        <taxon>Pseudomonadati</taxon>
        <taxon>Bacteroidota</taxon>
        <taxon>Cytophagia</taxon>
        <taxon>Cytophagales</taxon>
        <taxon>Fulvivirgaceae</taxon>
        <taxon>Fulvivirga</taxon>
    </lineage>
</organism>
<feature type="modified residue" description="4-aspartylphosphate" evidence="7">
    <location>
        <position position="1235"/>
    </location>
</feature>
<dbReference type="PROSITE" id="PS50110">
    <property type="entry name" value="RESPONSE_REGULATORY"/>
    <property type="match status" value="1"/>
</dbReference>
<evidence type="ECO:0000256" key="1">
    <source>
        <dbReference type="ARBA" id="ARBA00000085"/>
    </source>
</evidence>
<dbReference type="InterPro" id="IPR003594">
    <property type="entry name" value="HATPase_dom"/>
</dbReference>
<reference evidence="11 12" key="1">
    <citation type="submission" date="2019-02" db="EMBL/GenBank/DDBJ databases">
        <authorList>
            <person name="Goldberg S.R."/>
            <person name="Haltli B.A."/>
            <person name="Correa H."/>
            <person name="Russell K.G."/>
        </authorList>
    </citation>
    <scope>NUCLEOTIDE SEQUENCE [LARGE SCALE GENOMIC DNA]</scope>
    <source>
        <strain evidence="11 12">JCM 16186</strain>
    </source>
</reference>
<evidence type="ECO:0000313" key="12">
    <source>
        <dbReference type="Proteomes" id="UP000798808"/>
    </source>
</evidence>
<dbReference type="InterPro" id="IPR013783">
    <property type="entry name" value="Ig-like_fold"/>
</dbReference>
<dbReference type="SUPFAM" id="SSF52172">
    <property type="entry name" value="CheY-like"/>
    <property type="match status" value="1"/>
</dbReference>
<evidence type="ECO:0000256" key="4">
    <source>
        <dbReference type="ARBA" id="ARBA00023015"/>
    </source>
</evidence>
<dbReference type="PANTHER" id="PTHR43547">
    <property type="entry name" value="TWO-COMPONENT HISTIDINE KINASE"/>
    <property type="match status" value="1"/>
</dbReference>
<gene>
    <name evidence="11" type="ORF">E1163_21190</name>
</gene>
<sequence length="1435" mass="161565">MHLKKLLLAAFYLYFGIQVCAGQHKELKFKRFNSESGLSSSKSTCFAQTPDGYLWIGTADGLNRFDGHSFNTFRNDPDDSLSLSDNYISTLFVDHEGKLWIGTQNNGLSVYDAKTGTFHNYRSEIHDPSTLSNHYITSITEDADKNLWVGTIMGLNRYDRKQDNFHRYFHEITVSIFQQTIDSLRSKEVPSQVIQGVSGLIGEEFQNERALFRALEGQLTDEQLESYKVSILKYSGLKATADHIRVLEADSIGNLWIGYDKDGLGYFNPKTSRLSTYRYNAKDPYGICSNEISSLTLDDGGLWVGSRDGSLCWLQLPSNQFTYYELPGTSSNIESIKVDSRGTLWVGDGYGLCRYDKAQKKFYRYQHQENDKYSLSSTAVKAIFEDKHNDIWIGSTQGGINLTLGNIPFTHLKHYPEAPGSLSKTSVSSVLEDSKGNIWVGYYAMGLDIYNPVSKEVTHMAHVPGVPGSLGKGTVFEIFEDSKGNIWVGTYEGGLQMFDPASNSFTTYKHDPANPKTISGNDVRAIAEADDGTLWIAVHGQGVSAFDRKKNIFKSYKADYLDWQNSLSNDWVYTLYIDSDQNVWVGSVFGISVLMHGTSHFKSYTKENRNLSHNNVRAILEDTQGNLWIGTDNGLNLFNRETSRFSTLFCKDGLPNNTIHGILEDAQSQLWISTNHGLSKFDPGKGSFTNYDILDGLQSNEFFPGACSKGPSGTFYFGGINGLTLFQPDQIEEDSSAINIKLTGLNLFNSPVKPGQAPLKNTLDQTDHLRLKHDQNMVTFVFSGLEFKNPEKIQYAYMLEGFDNQWNYIGNKKEATYTNLDPGEYTFKVMAASGNGGWHKNVRSLKVTVLHPVWQTIPAYLLYGAIFLALIYYYKQVAVAKERFKNKVELQKMAMKKAHEIDMMKLNFFTSISHEFRTPLTLILDPINRLLTQRSGMSDAEQDNHFKILRSNAQKLLKLVNQVLDISAIDSGQVRLATDRHDVVEFCQSIIETFSFSASLREIELRFSCNKESEYAFFDADILEKAITNLLSNALKFTQKTGRVSLQVLLTDQNNPECPDHIKTPSIQCQFIKLTVADNGPGIAKEHQAKIFEKFFKAQNHRSGSGIGLALTKQLVEHHYGAIEVQSQQGEGSKFTIWIPVSQERFAPGEIVRQQGSDQCTRGIFNEEISWKNGEIAKSEPVSGRPTLLLVEDNDDLRKYVKMQLRHEYLVYETDSAENALKLAAELNPDLIIADVMLPCMNGLELCHKIKSNTSTSHLPVILLTSRASSENELEGFQTGASDYISKPFDVLLLKARIKNVLALKQPLKDKLNHDPDFEPLDIVPQSLQDKGFFQELVKTIHEHIADEGFSPEKLADKMNLSRSQLYKKVKGLTGLSVSILIRNIRLKKASKLLKTQDLSISEVAYEVGFSDPGYFTKCFKEMYSCPPSEYLNSH</sequence>
<comment type="caution">
    <text evidence="11">The sequence shown here is derived from an EMBL/GenBank/DDBJ whole genome shotgun (WGS) entry which is preliminary data.</text>
</comment>
<dbReference type="Proteomes" id="UP000798808">
    <property type="component" value="Unassembled WGS sequence"/>
</dbReference>
<dbReference type="Gene3D" id="2.60.40.10">
    <property type="entry name" value="Immunoglobulins"/>
    <property type="match status" value="1"/>
</dbReference>
<dbReference type="Pfam" id="PF07495">
    <property type="entry name" value="Y_Y_Y"/>
    <property type="match status" value="1"/>
</dbReference>
<keyword evidence="4" id="KW-0805">Transcription regulation</keyword>
<feature type="domain" description="HTH araC/xylS-type" evidence="8">
    <location>
        <begin position="1335"/>
        <end position="1434"/>
    </location>
</feature>
<keyword evidence="6" id="KW-0804">Transcription</keyword>